<proteinExistence type="predicted"/>
<evidence type="ECO:0000313" key="3">
    <source>
        <dbReference type="Proteomes" id="UP000609121"/>
    </source>
</evidence>
<dbReference type="InterPro" id="IPR006750">
    <property type="entry name" value="YdcZ"/>
</dbReference>
<dbReference type="RefSeq" id="WP_193186950.1">
    <property type="nucleotide sequence ID" value="NZ_JACVXA010000106.1"/>
</dbReference>
<gene>
    <name evidence="2" type="ORF">ICN82_20380</name>
</gene>
<dbReference type="Pfam" id="PF04657">
    <property type="entry name" value="DMT_YdcZ"/>
    <property type="match status" value="1"/>
</dbReference>
<feature type="transmembrane region" description="Helical" evidence="1">
    <location>
        <begin position="103"/>
        <end position="125"/>
    </location>
</feature>
<reference evidence="2" key="1">
    <citation type="submission" date="2020-09" db="EMBL/GenBank/DDBJ databases">
        <title>A novel bacterium of genus Mangrovicoccus, isolated from South China Sea.</title>
        <authorList>
            <person name="Huang H."/>
            <person name="Mo K."/>
            <person name="Hu Y."/>
        </authorList>
    </citation>
    <scope>NUCLEOTIDE SEQUENCE</scope>
    <source>
        <strain evidence="2">HB182678</strain>
    </source>
</reference>
<feature type="transmembrane region" description="Helical" evidence="1">
    <location>
        <begin position="137"/>
        <end position="157"/>
    </location>
</feature>
<dbReference type="Proteomes" id="UP000609121">
    <property type="component" value="Unassembled WGS sequence"/>
</dbReference>
<protein>
    <submittedName>
        <fullName evidence="2">DMT family transporter</fullName>
    </submittedName>
</protein>
<dbReference type="GO" id="GO:0005886">
    <property type="term" value="C:plasma membrane"/>
    <property type="evidence" value="ECO:0007669"/>
    <property type="project" value="TreeGrafter"/>
</dbReference>
<keyword evidence="1" id="KW-0812">Transmembrane</keyword>
<dbReference type="PANTHER" id="PTHR34821:SF2">
    <property type="entry name" value="INNER MEMBRANE PROTEIN YDCZ"/>
    <property type="match status" value="1"/>
</dbReference>
<dbReference type="AlphaFoldDB" id="A0A8J6YZA0"/>
<comment type="caution">
    <text evidence="2">The sequence shown here is derived from an EMBL/GenBank/DDBJ whole genome shotgun (WGS) entry which is preliminary data.</text>
</comment>
<name>A0A8J6YZA0_9RHOB</name>
<dbReference type="EMBL" id="JACVXA010000106">
    <property type="protein sequence ID" value="MBE3640567.1"/>
    <property type="molecule type" value="Genomic_DNA"/>
</dbReference>
<dbReference type="PANTHER" id="PTHR34821">
    <property type="entry name" value="INNER MEMBRANE PROTEIN YDCZ"/>
    <property type="match status" value="1"/>
</dbReference>
<keyword evidence="1" id="KW-0472">Membrane</keyword>
<feature type="transmembrane region" description="Helical" evidence="1">
    <location>
        <begin position="77"/>
        <end position="97"/>
    </location>
</feature>
<organism evidence="2 3">
    <name type="scientific">Mangrovicoccus algicola</name>
    <dbReference type="NCBI Taxonomy" id="2771008"/>
    <lineage>
        <taxon>Bacteria</taxon>
        <taxon>Pseudomonadati</taxon>
        <taxon>Pseudomonadota</taxon>
        <taxon>Alphaproteobacteria</taxon>
        <taxon>Rhodobacterales</taxon>
        <taxon>Paracoccaceae</taxon>
        <taxon>Mangrovicoccus</taxon>
    </lineage>
</organism>
<feature type="transmembrane region" description="Helical" evidence="1">
    <location>
        <begin position="46"/>
        <end position="65"/>
    </location>
</feature>
<sequence>MTAPTSPSAPPLPQIAAALGTGALMTLMLLCNSAMAAAAGPLFASLTAHGVGTVFAAILLLWLRGRGSRAGLPRGRAPLWAYLGGLSGALTVVATSWTANTPLALTGTLALGLAGQVVLALVFDLTGAMGLVRRRPAGSEILAIGLICAGAALVILARRTGA</sequence>
<keyword evidence="1" id="KW-1133">Transmembrane helix</keyword>
<keyword evidence="3" id="KW-1185">Reference proteome</keyword>
<evidence type="ECO:0000256" key="1">
    <source>
        <dbReference type="SAM" id="Phobius"/>
    </source>
</evidence>
<evidence type="ECO:0000313" key="2">
    <source>
        <dbReference type="EMBL" id="MBE3640567.1"/>
    </source>
</evidence>
<accession>A0A8J6YZA0</accession>